<proteinExistence type="predicted"/>
<dbReference type="Pfam" id="PF13698">
    <property type="entry name" value="DUF4156"/>
    <property type="match status" value="1"/>
</dbReference>
<dbReference type="PROSITE" id="PS51257">
    <property type="entry name" value="PROKAR_LIPOPROTEIN"/>
    <property type="match status" value="1"/>
</dbReference>
<reference evidence="1 2" key="1">
    <citation type="submission" date="2019-06" db="EMBL/GenBank/DDBJ databases">
        <title>Whole genome sequence for Cellvibrionaceae sp. R142.</title>
        <authorList>
            <person name="Wang G."/>
        </authorList>
    </citation>
    <scope>NUCLEOTIDE SEQUENCE [LARGE SCALE GENOMIC DNA]</scope>
    <source>
        <strain evidence="1 2">R142</strain>
    </source>
</reference>
<protein>
    <submittedName>
        <fullName evidence="1">DUF4156 domain-containing protein</fullName>
    </submittedName>
</protein>
<dbReference type="InterPro" id="IPR025294">
    <property type="entry name" value="DUF4156"/>
</dbReference>
<comment type="caution">
    <text evidence="1">The sequence shown here is derived from an EMBL/GenBank/DDBJ whole genome shotgun (WGS) entry which is preliminary data.</text>
</comment>
<evidence type="ECO:0000313" key="2">
    <source>
        <dbReference type="Proteomes" id="UP000319732"/>
    </source>
</evidence>
<dbReference type="OrthoDB" id="6120981at2"/>
<accession>A0A545SXH9</accession>
<sequence>MSRRLILRAFRGFSLRIVASIILVASAGCAWVELTPGARDVAVISAEEAEGCKLVGRTTARSLDKVAFVSRSERKLAVELATLARNDAAEMGGNAVVAQSAIEDGARRFAVYSCP</sequence>
<keyword evidence="2" id="KW-1185">Reference proteome</keyword>
<evidence type="ECO:0000313" key="1">
    <source>
        <dbReference type="EMBL" id="TQV69667.1"/>
    </source>
</evidence>
<dbReference type="Proteomes" id="UP000319732">
    <property type="component" value="Unassembled WGS sequence"/>
</dbReference>
<name>A0A545SXH9_9GAMM</name>
<gene>
    <name evidence="1" type="ORF">FKG94_23015</name>
</gene>
<dbReference type="AlphaFoldDB" id="A0A545SXH9"/>
<organism evidence="1 2">
    <name type="scientific">Exilibacterium tricleocarpae</name>
    <dbReference type="NCBI Taxonomy" id="2591008"/>
    <lineage>
        <taxon>Bacteria</taxon>
        <taxon>Pseudomonadati</taxon>
        <taxon>Pseudomonadota</taxon>
        <taxon>Gammaproteobacteria</taxon>
        <taxon>Cellvibrionales</taxon>
        <taxon>Cellvibrionaceae</taxon>
        <taxon>Exilibacterium</taxon>
    </lineage>
</organism>
<dbReference type="EMBL" id="VHSG01000027">
    <property type="protein sequence ID" value="TQV69667.1"/>
    <property type="molecule type" value="Genomic_DNA"/>
</dbReference>